<reference evidence="1 2" key="1">
    <citation type="submission" date="2015-09" db="EMBL/GenBank/DDBJ databases">
        <title>Draft genome sequence of Hydrogenibacillus schlegelii DSM 2000.</title>
        <authorList>
            <person name="Hemp J."/>
        </authorList>
    </citation>
    <scope>NUCLEOTIDE SEQUENCE [LARGE SCALE GENOMIC DNA]</scope>
    <source>
        <strain evidence="1 2">MA 48</strain>
    </source>
</reference>
<comment type="caution">
    <text evidence="1">The sequence shown here is derived from an EMBL/GenBank/DDBJ whole genome shotgun (WGS) entry which is preliminary data.</text>
</comment>
<dbReference type="STRING" id="1484.SA87_09990"/>
<name>A0A132N9A5_HYDSH</name>
<evidence type="ECO:0000313" key="1">
    <source>
        <dbReference type="EMBL" id="OAR04343.1"/>
    </source>
</evidence>
<dbReference type="Proteomes" id="UP000243024">
    <property type="component" value="Unassembled WGS sequence"/>
</dbReference>
<sequence length="111" mass="12062">MMDSDEEVLGVVVAHRLHALFQEAARGLEAQRREAGIDRVEDDGHPVPAGLLLGREEVDDIAYPEGADVDYQRACPRVMLGNSSGSGVMIGDFPNARVTLAVQCMTTRLVR</sequence>
<gene>
    <name evidence="1" type="ORF">SA87_09990</name>
</gene>
<organism evidence="1 2">
    <name type="scientific">Hydrogenibacillus schlegelii</name>
    <name type="common">Bacillus schlegelii</name>
    <dbReference type="NCBI Taxonomy" id="1484"/>
    <lineage>
        <taxon>Bacteria</taxon>
        <taxon>Bacillati</taxon>
        <taxon>Bacillota</taxon>
        <taxon>Bacilli</taxon>
        <taxon>Bacillales</taxon>
        <taxon>Bacillales Family X. Incertae Sedis</taxon>
        <taxon>Hydrogenibacillus</taxon>
    </lineage>
</organism>
<dbReference type="EMBL" id="JXBB01000019">
    <property type="protein sequence ID" value="OAR04343.1"/>
    <property type="molecule type" value="Genomic_DNA"/>
</dbReference>
<proteinExistence type="predicted"/>
<protein>
    <submittedName>
        <fullName evidence="1">Uncharacterized protein</fullName>
    </submittedName>
</protein>
<accession>A0A132N9A5</accession>
<dbReference type="AlphaFoldDB" id="A0A132N9A5"/>
<evidence type="ECO:0000313" key="2">
    <source>
        <dbReference type="Proteomes" id="UP000243024"/>
    </source>
</evidence>
<keyword evidence="2" id="KW-1185">Reference proteome</keyword>